<proteinExistence type="predicted"/>
<protein>
    <submittedName>
        <fullName evidence="2">Uncharacterized protein</fullName>
    </submittedName>
</protein>
<reference evidence="2" key="1">
    <citation type="submission" date="2021-01" db="UniProtKB">
        <authorList>
            <consortium name="EnsemblMetazoa"/>
        </authorList>
    </citation>
    <scope>IDENTIFICATION</scope>
</reference>
<dbReference type="KEGG" id="nvi:100117351"/>
<dbReference type="InParanoid" id="A0A7M7Q637"/>
<accession>A0A7M7Q637</accession>
<keyword evidence="3" id="KW-1185">Reference proteome</keyword>
<keyword evidence="1" id="KW-0732">Signal</keyword>
<organism evidence="2 3">
    <name type="scientific">Nasonia vitripennis</name>
    <name type="common">Parasitic wasp</name>
    <dbReference type="NCBI Taxonomy" id="7425"/>
    <lineage>
        <taxon>Eukaryota</taxon>
        <taxon>Metazoa</taxon>
        <taxon>Ecdysozoa</taxon>
        <taxon>Arthropoda</taxon>
        <taxon>Hexapoda</taxon>
        <taxon>Insecta</taxon>
        <taxon>Pterygota</taxon>
        <taxon>Neoptera</taxon>
        <taxon>Endopterygota</taxon>
        <taxon>Hymenoptera</taxon>
        <taxon>Apocrita</taxon>
        <taxon>Proctotrupomorpha</taxon>
        <taxon>Chalcidoidea</taxon>
        <taxon>Pteromalidae</taxon>
        <taxon>Pteromalinae</taxon>
        <taxon>Nasonia</taxon>
    </lineage>
</organism>
<feature type="chain" id="PRO_5029590471" evidence="1">
    <location>
        <begin position="17"/>
        <end position="348"/>
    </location>
</feature>
<dbReference type="AlphaFoldDB" id="A0A7M7Q637"/>
<dbReference type="Proteomes" id="UP000002358">
    <property type="component" value="Chromosome 3"/>
</dbReference>
<dbReference type="GeneID" id="100117351"/>
<dbReference type="EnsemblMetazoa" id="XM_031926337">
    <property type="protein sequence ID" value="XP_031782197"/>
    <property type="gene ID" value="LOC100117351"/>
</dbReference>
<dbReference type="RefSeq" id="XP_031782197.1">
    <property type="nucleotide sequence ID" value="XM_031926337.2"/>
</dbReference>
<evidence type="ECO:0000313" key="2">
    <source>
        <dbReference type="EnsemblMetazoa" id="XP_031782197"/>
    </source>
</evidence>
<feature type="signal peptide" evidence="1">
    <location>
        <begin position="1"/>
        <end position="16"/>
    </location>
</feature>
<sequence>MFKFVLIAACVAAANAGHLGHAVATYSAPVAYSSSSLVKTTHSVPHLSYSSYAAPTLVKHAAPLAYAAHATPLAYSSSSFHRTSHSVPHLSYATTYAAPAPIVKSAHLAYAAHATPLAYSAHPAPLAYSAHAAPLAYSSYAAPALYKTYSAPACGSIGVGRDNRALDDGLVLVAGGNRDEASVTRVTIVAYLQRCFRRGGSKGGATRGLGSGRAIACYKSAGARWLGTIRTSAPKHETSSHINMFKIAVFLALVACAFAAPKPGAILAEPVIAAAPAVATVAHALPVATSYANTYKVSYKSPALVSTYAAAPAIATYAAAPAYATYHHAPLAYAAPAAPLAYAAAPIW</sequence>
<evidence type="ECO:0000256" key="1">
    <source>
        <dbReference type="SAM" id="SignalP"/>
    </source>
</evidence>
<evidence type="ECO:0000313" key="3">
    <source>
        <dbReference type="Proteomes" id="UP000002358"/>
    </source>
</evidence>
<name>A0A7M7Q637_NASVI</name>